<dbReference type="InterPro" id="IPR006381">
    <property type="entry name" value="HAD-SF-IIB-MPGP"/>
</dbReference>
<organism evidence="4 5">
    <name type="scientific">Roseivirga spongicola</name>
    <dbReference type="NCBI Taxonomy" id="333140"/>
    <lineage>
        <taxon>Bacteria</taxon>
        <taxon>Pseudomonadati</taxon>
        <taxon>Bacteroidota</taxon>
        <taxon>Cytophagia</taxon>
        <taxon>Cytophagales</taxon>
        <taxon>Roseivirgaceae</taxon>
        <taxon>Roseivirga</taxon>
    </lineage>
</organism>
<dbReference type="InterPro" id="IPR036412">
    <property type="entry name" value="HAD-like_sf"/>
</dbReference>
<evidence type="ECO:0000256" key="2">
    <source>
        <dbReference type="ARBA" id="ARBA00022801"/>
    </source>
</evidence>
<keyword evidence="5" id="KW-1185">Reference proteome</keyword>
<dbReference type="GO" id="GO:0050531">
    <property type="term" value="F:mannosyl-3-phosphoglycerate phosphatase activity"/>
    <property type="evidence" value="ECO:0007669"/>
    <property type="project" value="InterPro"/>
</dbReference>
<dbReference type="EMBL" id="LRPC01000028">
    <property type="protein sequence ID" value="KYG73366.1"/>
    <property type="molecule type" value="Genomic_DNA"/>
</dbReference>
<dbReference type="AlphaFoldDB" id="A0A150X3R9"/>
<evidence type="ECO:0000256" key="1">
    <source>
        <dbReference type="ARBA" id="ARBA00022723"/>
    </source>
</evidence>
<dbReference type="Proteomes" id="UP000075606">
    <property type="component" value="Unassembled WGS sequence"/>
</dbReference>
<dbReference type="PANTHER" id="PTHR10000">
    <property type="entry name" value="PHOSPHOSERINE PHOSPHATASE"/>
    <property type="match status" value="1"/>
</dbReference>
<dbReference type="NCBIfam" id="TIGR01484">
    <property type="entry name" value="HAD-SF-IIB"/>
    <property type="match status" value="1"/>
</dbReference>
<evidence type="ECO:0000256" key="3">
    <source>
        <dbReference type="ARBA" id="ARBA00022842"/>
    </source>
</evidence>
<reference evidence="4 5" key="1">
    <citation type="submission" date="2016-01" db="EMBL/GenBank/DDBJ databases">
        <title>Genome sequencing of Roseivirga spongicola UST030701-084.</title>
        <authorList>
            <person name="Selvaratnam C."/>
            <person name="Thevarajoo S."/>
            <person name="Goh K.M."/>
            <person name="Ee R."/>
            <person name="Chan K.-G."/>
            <person name="Chong C.S."/>
        </authorList>
    </citation>
    <scope>NUCLEOTIDE SEQUENCE [LARGE SCALE GENOMIC DNA]</scope>
    <source>
        <strain evidence="4 5">UST030701-084</strain>
    </source>
</reference>
<dbReference type="OrthoDB" id="9814970at2"/>
<dbReference type="SFLD" id="SFLDG01142">
    <property type="entry name" value="C2.B.2:_Mannosyl-3-phosphoglyc"/>
    <property type="match status" value="1"/>
</dbReference>
<proteinExistence type="predicted"/>
<keyword evidence="3" id="KW-0460">Magnesium</keyword>
<evidence type="ECO:0008006" key="6">
    <source>
        <dbReference type="Google" id="ProtNLM"/>
    </source>
</evidence>
<dbReference type="GO" id="GO:0005829">
    <property type="term" value="C:cytosol"/>
    <property type="evidence" value="ECO:0007669"/>
    <property type="project" value="TreeGrafter"/>
</dbReference>
<sequence>MRKVLLSDLDGTLLDLKSYSFAQSEASVNELKEEGVPIVFCSSKSRVEQEFYRGALGIEDPFIVENGSAIFIPRGYFSKKIPFNSYVIDDFEVITIGKPVGFIRDIIHQARTYLGLSFTCYFDLSAEDVSMYTGLDLRSSRRAMQREFSETILKGDVNDGFLDFLSHNKLKSIPGSKFQTIISSNADKGKAVDILLALYENEWGEVKSYGVGDSVNDFEMLQTVDDPYLVQRPGSQWAELGDVTIKNVQGIGPAGWNKVSRILLES</sequence>
<dbReference type="Gene3D" id="3.40.50.1000">
    <property type="entry name" value="HAD superfamily/HAD-like"/>
    <property type="match status" value="1"/>
</dbReference>
<evidence type="ECO:0000313" key="5">
    <source>
        <dbReference type="Proteomes" id="UP000075606"/>
    </source>
</evidence>
<keyword evidence="1" id="KW-0479">Metal-binding</keyword>
<gene>
    <name evidence="4" type="ORF">AWW68_11710</name>
</gene>
<name>A0A150X3R9_9BACT</name>
<protein>
    <recommendedName>
        <fullName evidence="6">Mannosyl-3-phosphoglycerate phosphatase</fullName>
    </recommendedName>
</protein>
<dbReference type="Pfam" id="PF08282">
    <property type="entry name" value="Hydrolase_3"/>
    <property type="match status" value="1"/>
</dbReference>
<dbReference type="Gene3D" id="3.30.980.20">
    <property type="entry name" value="Putative mannosyl-3-phosphoglycerate phosphatase, domain 2"/>
    <property type="match status" value="1"/>
</dbReference>
<dbReference type="PANTHER" id="PTHR10000:SF8">
    <property type="entry name" value="HAD SUPERFAMILY HYDROLASE-LIKE, TYPE 3"/>
    <property type="match status" value="1"/>
</dbReference>
<accession>A0A150X3R9</accession>
<evidence type="ECO:0000313" key="4">
    <source>
        <dbReference type="EMBL" id="KYG73366.1"/>
    </source>
</evidence>
<keyword evidence="2" id="KW-0378">Hydrolase</keyword>
<dbReference type="InterPro" id="IPR023214">
    <property type="entry name" value="HAD_sf"/>
</dbReference>
<dbReference type="GO" id="GO:0051479">
    <property type="term" value="P:mannosylglycerate biosynthetic process"/>
    <property type="evidence" value="ECO:0007669"/>
    <property type="project" value="InterPro"/>
</dbReference>
<dbReference type="SFLD" id="SFLDG01140">
    <property type="entry name" value="C2.B:_Phosphomannomutase_and_P"/>
    <property type="match status" value="1"/>
</dbReference>
<dbReference type="SFLD" id="SFLDS00003">
    <property type="entry name" value="Haloacid_Dehalogenase"/>
    <property type="match status" value="1"/>
</dbReference>
<dbReference type="STRING" id="333140.AWW68_11710"/>
<dbReference type="RefSeq" id="WP_068221603.1">
    <property type="nucleotide sequence ID" value="NZ_CP139724.1"/>
</dbReference>
<dbReference type="GO" id="GO:0000287">
    <property type="term" value="F:magnesium ion binding"/>
    <property type="evidence" value="ECO:0007669"/>
    <property type="project" value="TreeGrafter"/>
</dbReference>
<comment type="caution">
    <text evidence="4">The sequence shown here is derived from an EMBL/GenBank/DDBJ whole genome shotgun (WGS) entry which is preliminary data.</text>
</comment>
<dbReference type="InterPro" id="IPR006379">
    <property type="entry name" value="HAD-SF_hydro_IIB"/>
</dbReference>
<dbReference type="NCBIfam" id="TIGR01486">
    <property type="entry name" value="HAD-SF-IIB-MPGP"/>
    <property type="match status" value="1"/>
</dbReference>
<dbReference type="SUPFAM" id="SSF56784">
    <property type="entry name" value="HAD-like"/>
    <property type="match status" value="1"/>
</dbReference>